<proteinExistence type="predicted"/>
<name>A0A439DKG3_9PEZI</name>
<comment type="caution">
    <text evidence="2">The sequence shown here is derived from an EMBL/GenBank/DDBJ whole genome shotgun (WGS) entry which is preliminary data.</text>
</comment>
<accession>A0A439DKG3</accession>
<protein>
    <submittedName>
        <fullName evidence="2">Uncharacterized protein</fullName>
    </submittedName>
</protein>
<dbReference type="EMBL" id="RYZI01000002">
    <property type="protein sequence ID" value="RWA14894.1"/>
    <property type="molecule type" value="Genomic_DNA"/>
</dbReference>
<evidence type="ECO:0000313" key="3">
    <source>
        <dbReference type="Proteomes" id="UP000286045"/>
    </source>
</evidence>
<feature type="chain" id="PRO_5019505761" evidence="1">
    <location>
        <begin position="21"/>
        <end position="164"/>
    </location>
</feature>
<gene>
    <name evidence="2" type="ORF">EKO27_g144</name>
</gene>
<dbReference type="AlphaFoldDB" id="A0A439DKG3"/>
<feature type="signal peptide" evidence="1">
    <location>
        <begin position="1"/>
        <end position="20"/>
    </location>
</feature>
<organism evidence="2 3">
    <name type="scientific">Xylaria grammica</name>
    <dbReference type="NCBI Taxonomy" id="363999"/>
    <lineage>
        <taxon>Eukaryota</taxon>
        <taxon>Fungi</taxon>
        <taxon>Dikarya</taxon>
        <taxon>Ascomycota</taxon>
        <taxon>Pezizomycotina</taxon>
        <taxon>Sordariomycetes</taxon>
        <taxon>Xylariomycetidae</taxon>
        <taxon>Xylariales</taxon>
        <taxon>Xylariaceae</taxon>
        <taxon>Xylaria</taxon>
    </lineage>
</organism>
<keyword evidence="3" id="KW-1185">Reference proteome</keyword>
<dbReference type="Proteomes" id="UP000286045">
    <property type="component" value="Unassembled WGS sequence"/>
</dbReference>
<evidence type="ECO:0000313" key="2">
    <source>
        <dbReference type="EMBL" id="RWA14894.1"/>
    </source>
</evidence>
<evidence type="ECO:0000256" key="1">
    <source>
        <dbReference type="SAM" id="SignalP"/>
    </source>
</evidence>
<reference evidence="2 3" key="1">
    <citation type="submission" date="2018-12" db="EMBL/GenBank/DDBJ databases">
        <title>Draft genome sequence of Xylaria grammica IHI A82.</title>
        <authorList>
            <person name="Buettner E."/>
            <person name="Kellner H."/>
        </authorList>
    </citation>
    <scope>NUCLEOTIDE SEQUENCE [LARGE SCALE GENOMIC DNA]</scope>
    <source>
        <strain evidence="2 3">IHI A82</strain>
    </source>
</reference>
<sequence length="164" mass="18616">MRFVSLISAIGAILAASAAATPLNVTISGITKPKLIPVSHVFCVNEDLPYKDYIAARDRMVEWAEAGHKILMGEYHRVSAPYNSVEGVTIVVCNHKRVADSFSRTELDQVKTILGEECGEGKGGRVRSKKWMKQWVIVPQRYQRYQDLLRIEVCKCPQWYHCYD</sequence>
<keyword evidence="1" id="KW-0732">Signal</keyword>